<dbReference type="RefSeq" id="WP_338048164.1">
    <property type="nucleotide sequence ID" value="NZ_JAZHFZ010000005.1"/>
</dbReference>
<keyword evidence="6 10" id="KW-0472">Membrane</keyword>
<gene>
    <name evidence="11" type="ORF">V4C56_14080</name>
</gene>
<organism evidence="11 12">
    <name type="scientific">Paraburkholderia azotifigens</name>
    <dbReference type="NCBI Taxonomy" id="2057004"/>
    <lineage>
        <taxon>Bacteria</taxon>
        <taxon>Pseudomonadati</taxon>
        <taxon>Pseudomonadota</taxon>
        <taxon>Betaproteobacteria</taxon>
        <taxon>Burkholderiales</taxon>
        <taxon>Burkholderiaceae</taxon>
        <taxon>Paraburkholderia</taxon>
    </lineage>
</organism>
<evidence type="ECO:0000256" key="3">
    <source>
        <dbReference type="ARBA" id="ARBA00022475"/>
    </source>
</evidence>
<protein>
    <recommendedName>
        <fullName evidence="8">Guanidinium exporter</fullName>
    </recommendedName>
</protein>
<reference evidence="11 12" key="1">
    <citation type="submission" date="2024-01" db="EMBL/GenBank/DDBJ databases">
        <title>The diversity of rhizobia nodulating Mimosa spp. in eleven states of Brazil covering several biomes is determined by host plant, location, and edaphic factors.</title>
        <authorList>
            <person name="Rouws L."/>
            <person name="Barauna A."/>
            <person name="Beukes C."/>
            <person name="De Faria S.M."/>
            <person name="Gross E."/>
            <person name="Dos Reis Junior F.B."/>
            <person name="Simon M."/>
            <person name="Maluk M."/>
            <person name="Odee D.W."/>
            <person name="Kenicer G."/>
            <person name="Young J.P.W."/>
            <person name="Reis V.M."/>
            <person name="Zilli J."/>
            <person name="James E.K."/>
        </authorList>
    </citation>
    <scope>NUCLEOTIDE SEQUENCE [LARGE SCALE GENOMIC DNA]</scope>
    <source>
        <strain evidence="11 12">JPY530</strain>
    </source>
</reference>
<dbReference type="PANTHER" id="PTHR30561">
    <property type="entry name" value="SMR FAMILY PROTON-DEPENDENT DRUG EFFLUX TRANSPORTER SUGE"/>
    <property type="match status" value="1"/>
</dbReference>
<keyword evidence="2" id="KW-0813">Transport</keyword>
<evidence type="ECO:0000256" key="5">
    <source>
        <dbReference type="ARBA" id="ARBA00022989"/>
    </source>
</evidence>
<comment type="caution">
    <text evidence="11">The sequence shown here is derived from an EMBL/GenBank/DDBJ whole genome shotgun (WGS) entry which is preliminary data.</text>
</comment>
<dbReference type="SUPFAM" id="SSF103481">
    <property type="entry name" value="Multidrug resistance efflux transporter EmrE"/>
    <property type="match status" value="1"/>
</dbReference>
<accession>A0ABU9R1I6</accession>
<dbReference type="Proteomes" id="UP001481677">
    <property type="component" value="Unassembled WGS sequence"/>
</dbReference>
<feature type="transmembrane region" description="Helical" evidence="10">
    <location>
        <begin position="38"/>
        <end position="57"/>
    </location>
</feature>
<dbReference type="InterPro" id="IPR000390">
    <property type="entry name" value="Small_drug/metabolite_transptr"/>
</dbReference>
<evidence type="ECO:0000256" key="9">
    <source>
        <dbReference type="RuleBase" id="RU003942"/>
    </source>
</evidence>
<evidence type="ECO:0000256" key="7">
    <source>
        <dbReference type="ARBA" id="ARBA00038151"/>
    </source>
</evidence>
<keyword evidence="12" id="KW-1185">Reference proteome</keyword>
<feature type="transmembrane region" description="Helical" evidence="10">
    <location>
        <begin position="69"/>
        <end position="89"/>
    </location>
</feature>
<keyword evidence="5 10" id="KW-1133">Transmembrane helix</keyword>
<dbReference type="Gene3D" id="1.10.3730.20">
    <property type="match status" value="1"/>
</dbReference>
<evidence type="ECO:0000256" key="8">
    <source>
        <dbReference type="ARBA" id="ARBA00039168"/>
    </source>
</evidence>
<name>A0ABU9R1I6_9BURK</name>
<dbReference type="InterPro" id="IPR045324">
    <property type="entry name" value="Small_multidrug_res"/>
</dbReference>
<dbReference type="PANTHER" id="PTHR30561:SF0">
    <property type="entry name" value="GUANIDINIUM EXPORTER"/>
    <property type="match status" value="1"/>
</dbReference>
<dbReference type="Pfam" id="PF00893">
    <property type="entry name" value="Multi_Drug_Res"/>
    <property type="match status" value="1"/>
</dbReference>
<dbReference type="EMBL" id="JAZHGA010000008">
    <property type="protein sequence ID" value="MEM5340743.1"/>
    <property type="molecule type" value="Genomic_DNA"/>
</dbReference>
<comment type="similarity">
    <text evidence="7">Belongs to the drug/metabolite transporter (DMT) superfamily. Small multidrug resistance (SMR) (TC 2.A.7.1) family. Gdx/SugE subfamily.</text>
</comment>
<sequence length="114" mass="12062">MFFFYEEVQQVAWFCVFLAGVFEILFATGLKYCAGFTRFWPTLGTALSLLASMTLLAASVRTLPIGSAYAVWTGIGAAGTAILGVYLFGDSASPARMAFLGCIVVGVIGLKIAS</sequence>
<keyword evidence="3" id="KW-1003">Cell membrane</keyword>
<proteinExistence type="inferred from homology"/>
<dbReference type="InterPro" id="IPR037185">
    <property type="entry name" value="EmrE-like"/>
</dbReference>
<evidence type="ECO:0000313" key="12">
    <source>
        <dbReference type="Proteomes" id="UP001481677"/>
    </source>
</evidence>
<evidence type="ECO:0000256" key="10">
    <source>
        <dbReference type="SAM" id="Phobius"/>
    </source>
</evidence>
<evidence type="ECO:0000256" key="1">
    <source>
        <dbReference type="ARBA" id="ARBA00004651"/>
    </source>
</evidence>
<comment type="subcellular location">
    <subcellularLocation>
        <location evidence="1 9">Cell membrane</location>
        <topology evidence="1 9">Multi-pass membrane protein</topology>
    </subcellularLocation>
</comment>
<keyword evidence="4 9" id="KW-0812">Transmembrane</keyword>
<evidence type="ECO:0000256" key="6">
    <source>
        <dbReference type="ARBA" id="ARBA00023136"/>
    </source>
</evidence>
<evidence type="ECO:0000256" key="2">
    <source>
        <dbReference type="ARBA" id="ARBA00022448"/>
    </source>
</evidence>
<feature type="transmembrane region" description="Helical" evidence="10">
    <location>
        <begin position="12"/>
        <end position="32"/>
    </location>
</feature>
<evidence type="ECO:0000313" key="11">
    <source>
        <dbReference type="EMBL" id="MEM5340743.1"/>
    </source>
</evidence>
<evidence type="ECO:0000256" key="4">
    <source>
        <dbReference type="ARBA" id="ARBA00022692"/>
    </source>
</evidence>